<feature type="domain" description="Piwi" evidence="1">
    <location>
        <begin position="161"/>
        <end position="338"/>
    </location>
</feature>
<comment type="caution">
    <text evidence="2">The sequence shown here is derived from an EMBL/GenBank/DDBJ whole genome shotgun (WGS) entry which is preliminary data.</text>
</comment>
<gene>
    <name evidence="2" type="ORF">GRG538_LOCUS22680</name>
</gene>
<evidence type="ECO:0000313" key="3">
    <source>
        <dbReference type="Proteomes" id="UP000663872"/>
    </source>
</evidence>
<dbReference type="SMART" id="SM00950">
    <property type="entry name" value="Piwi"/>
    <property type="match status" value="1"/>
</dbReference>
<dbReference type="PANTHER" id="PTHR22891">
    <property type="entry name" value="EUKARYOTIC TRANSLATION INITIATION FACTOR 2C"/>
    <property type="match status" value="1"/>
</dbReference>
<dbReference type="Gene3D" id="3.30.420.10">
    <property type="entry name" value="Ribonuclease H-like superfamily/Ribonuclease H"/>
    <property type="match status" value="1"/>
</dbReference>
<dbReference type="Pfam" id="PF02171">
    <property type="entry name" value="Piwi"/>
    <property type="match status" value="1"/>
</dbReference>
<evidence type="ECO:0000259" key="1">
    <source>
        <dbReference type="PROSITE" id="PS50822"/>
    </source>
</evidence>
<sequence length="338" mass="38802">MKQDFSLMKEMSSYTHVGPNERFQQLNEFLNDIQKREEGRKELSKWQINLDKELVQLTGRTMKAESIIYKDRTIKYDPLEADRSRDGRSLAHLSAKNLDKWILIYSQRHSQIAYSFVDSLNKVCTSFGMRVDFSEMIELPNDRSKTFIRAIENKANPQLDLVCCILTNNRKDRYDAIKKVLYVDCPVPSRMLLSKTLQKPGQLMSVATKVGIEINAKLGGEIWAVQIPSKTLMFIGIDTNRDSQSRSSQMVGFVASINPTCTRYYPRVIEQRSTNDFISGLKSCMQNALQKYHHINGVLPAKIIVYRDGVNDLQLLDVIENELPALNEICMKAQEGYE</sequence>
<name>A0A818N5H9_9BILA</name>
<dbReference type="EMBL" id="CAJNYT010003809">
    <property type="protein sequence ID" value="CAF3600955.1"/>
    <property type="molecule type" value="Genomic_DNA"/>
</dbReference>
<dbReference type="InterPro" id="IPR012337">
    <property type="entry name" value="RNaseH-like_sf"/>
</dbReference>
<evidence type="ECO:0000313" key="2">
    <source>
        <dbReference type="EMBL" id="CAF3600955.1"/>
    </source>
</evidence>
<organism evidence="2 3">
    <name type="scientific">Rotaria socialis</name>
    <dbReference type="NCBI Taxonomy" id="392032"/>
    <lineage>
        <taxon>Eukaryota</taxon>
        <taxon>Metazoa</taxon>
        <taxon>Spiralia</taxon>
        <taxon>Gnathifera</taxon>
        <taxon>Rotifera</taxon>
        <taxon>Eurotatoria</taxon>
        <taxon>Bdelloidea</taxon>
        <taxon>Philodinida</taxon>
        <taxon>Philodinidae</taxon>
        <taxon>Rotaria</taxon>
    </lineage>
</organism>
<dbReference type="Gene3D" id="3.40.50.2300">
    <property type="match status" value="1"/>
</dbReference>
<reference evidence="2" key="1">
    <citation type="submission" date="2021-02" db="EMBL/GenBank/DDBJ databases">
        <authorList>
            <person name="Nowell W R."/>
        </authorList>
    </citation>
    <scope>NUCLEOTIDE SEQUENCE</scope>
</reference>
<dbReference type="InterPro" id="IPR003165">
    <property type="entry name" value="Piwi"/>
</dbReference>
<dbReference type="InterPro" id="IPR036397">
    <property type="entry name" value="RNaseH_sf"/>
</dbReference>
<dbReference type="PROSITE" id="PS50822">
    <property type="entry name" value="PIWI"/>
    <property type="match status" value="1"/>
</dbReference>
<protein>
    <recommendedName>
        <fullName evidence="1">Piwi domain-containing protein</fullName>
    </recommendedName>
</protein>
<proteinExistence type="predicted"/>
<dbReference type="SUPFAM" id="SSF53098">
    <property type="entry name" value="Ribonuclease H-like"/>
    <property type="match status" value="1"/>
</dbReference>
<dbReference type="AlphaFoldDB" id="A0A818N5H9"/>
<accession>A0A818N5H9</accession>
<dbReference type="Proteomes" id="UP000663872">
    <property type="component" value="Unassembled WGS sequence"/>
</dbReference>
<dbReference type="GO" id="GO:0003676">
    <property type="term" value="F:nucleic acid binding"/>
    <property type="evidence" value="ECO:0007669"/>
    <property type="project" value="InterPro"/>
</dbReference>